<feature type="domain" description="AB hydrolase-1" evidence="5">
    <location>
        <begin position="103"/>
        <end position="297"/>
    </location>
</feature>
<evidence type="ECO:0000256" key="3">
    <source>
        <dbReference type="ARBA" id="ARBA00022801"/>
    </source>
</evidence>
<evidence type="ECO:0000256" key="1">
    <source>
        <dbReference type="ARBA" id="ARBA00010088"/>
    </source>
</evidence>
<proteinExistence type="inferred from homology"/>
<evidence type="ECO:0000259" key="5">
    <source>
        <dbReference type="Pfam" id="PF00561"/>
    </source>
</evidence>
<name>Q67G34_9ACTN</name>
<keyword evidence="7" id="KW-0031">Aminopeptidase</keyword>
<feature type="region of interest" description="Disordered" evidence="4">
    <location>
        <begin position="505"/>
        <end position="541"/>
    </location>
</feature>
<sequence length="541" mass="58047">MAPSLAGRRRGTPEDGWSAGVESCSTPVRGPGGSLAAMTRDAQPPSSAAFHTQRPTWAPAPSGDGVEHATVQVPLDYADPAGATLTIAVSRRRATDPARRRGVLLALNGGPGGYFGLGRRFAQVLAATPLAEVYDLIGFDPRGTGDSTPLHAEITPRRTPVDSRPPESAFPLLAEDARDREEGNRRGGGARRPHFSTRNVARDMDVLRAVLGEPVINYLGYTYGTYAGAVYGAMFPERLDRSVLDSCVHPDWTWREQLMAQGAAHRANVDAWAQWTARRRGHFGLGSSAAEVLDAVERTVAHVETLPDGVRLRTLLDSALGSRSADRARWSELGRMVGSLAGADGPTAAALLADERIWPPEETEGATRCGVLDAVILEKDWPDDLETYYADMRRFRARHPYGCGVTRAQPLPGAFRTFTPPEPPTRLVRDGYPAGLVVHADGDPVDHYPGGVALARRLGHRLVTVADSGQHEIYAFQRNKQVDEVVEAYLVDGVLPEGDVTCPSTVARPDLPEDDAGGHPDGVGVNALAASADSDREGRHA</sequence>
<evidence type="ECO:0000313" key="7">
    <source>
        <dbReference type="EMBL" id="AAP85358.1"/>
    </source>
</evidence>
<feature type="compositionally biased region" description="Basic and acidic residues" evidence="4">
    <location>
        <begin position="154"/>
        <end position="165"/>
    </location>
</feature>
<feature type="region of interest" description="Disordered" evidence="4">
    <location>
        <begin position="146"/>
        <end position="195"/>
    </location>
</feature>
<dbReference type="EMBL" id="AY196994">
    <property type="protein sequence ID" value="AAP85358.1"/>
    <property type="molecule type" value="Genomic_DNA"/>
</dbReference>
<dbReference type="InterPro" id="IPR051601">
    <property type="entry name" value="Serine_prot/Carboxylest_S33"/>
</dbReference>
<dbReference type="Pfam" id="PF00561">
    <property type="entry name" value="Abhydrolase_1"/>
    <property type="match status" value="1"/>
</dbReference>
<feature type="domain" description="Peptidase S33 tripeptidyl aminopeptidase-like C-terminal" evidence="6">
    <location>
        <begin position="416"/>
        <end position="502"/>
    </location>
</feature>
<protein>
    <submittedName>
        <fullName evidence="7">Putative secreted tripeptidylaminopeptidase</fullName>
    </submittedName>
</protein>
<keyword evidence="7" id="KW-0645">Protease</keyword>
<evidence type="ECO:0000256" key="2">
    <source>
        <dbReference type="ARBA" id="ARBA00022729"/>
    </source>
</evidence>
<evidence type="ECO:0000256" key="4">
    <source>
        <dbReference type="SAM" id="MobiDB-lite"/>
    </source>
</evidence>
<dbReference type="InterPro" id="IPR013595">
    <property type="entry name" value="Pept_S33_TAP-like_C"/>
</dbReference>
<dbReference type="SUPFAM" id="SSF53474">
    <property type="entry name" value="alpha/beta-Hydrolases"/>
    <property type="match status" value="1"/>
</dbReference>
<feature type="region of interest" description="Disordered" evidence="4">
    <location>
        <begin position="1"/>
        <end position="67"/>
    </location>
</feature>
<keyword evidence="3" id="KW-0378">Hydrolase</keyword>
<dbReference type="Gene3D" id="3.40.50.1820">
    <property type="entry name" value="alpha/beta hydrolase"/>
    <property type="match status" value="1"/>
</dbReference>
<dbReference type="GO" id="GO:0004177">
    <property type="term" value="F:aminopeptidase activity"/>
    <property type="evidence" value="ECO:0007669"/>
    <property type="project" value="UniProtKB-KW"/>
</dbReference>
<dbReference type="PANTHER" id="PTHR43248">
    <property type="entry name" value="2-SUCCINYL-6-HYDROXY-2,4-CYCLOHEXADIENE-1-CARBOXYLATE SYNTHASE"/>
    <property type="match status" value="1"/>
</dbReference>
<comment type="similarity">
    <text evidence="1">Belongs to the peptidase S33 family.</text>
</comment>
<feature type="compositionally biased region" description="Polar residues" evidence="4">
    <location>
        <begin position="44"/>
        <end position="55"/>
    </location>
</feature>
<dbReference type="AlphaFoldDB" id="Q67G34"/>
<dbReference type="PANTHER" id="PTHR43248:SF29">
    <property type="entry name" value="TRIPEPTIDYL AMINOPEPTIDASE"/>
    <property type="match status" value="1"/>
</dbReference>
<evidence type="ECO:0000259" key="6">
    <source>
        <dbReference type="Pfam" id="PF08386"/>
    </source>
</evidence>
<dbReference type="Pfam" id="PF08386">
    <property type="entry name" value="Abhydrolase_4"/>
    <property type="match status" value="1"/>
</dbReference>
<organism evidence="7">
    <name type="scientific">Streptomyces griseoruber</name>
    <dbReference type="NCBI Taxonomy" id="1943"/>
    <lineage>
        <taxon>Bacteria</taxon>
        <taxon>Bacillati</taxon>
        <taxon>Actinomycetota</taxon>
        <taxon>Actinomycetes</taxon>
        <taxon>Kitasatosporales</taxon>
        <taxon>Streptomycetaceae</taxon>
        <taxon>Streptomyces</taxon>
    </lineage>
</organism>
<reference evidence="7" key="1">
    <citation type="journal article" date="2004" name="Chem. Biol.">
        <title>The hedamycin locus implicates a novel aromatic PKS priming mechanism.</title>
        <authorList>
            <person name="Bililign T."/>
            <person name="Hyun C.G."/>
            <person name="Williams J.S."/>
            <person name="Czisny A.M."/>
            <person name="Thorson J.S."/>
        </authorList>
    </citation>
    <scope>NUCLEOTIDE SEQUENCE</scope>
</reference>
<dbReference type="InterPro" id="IPR000073">
    <property type="entry name" value="AB_hydrolase_1"/>
</dbReference>
<feature type="compositionally biased region" description="Basic and acidic residues" evidence="4">
    <location>
        <begin position="175"/>
        <end position="185"/>
    </location>
</feature>
<dbReference type="InterPro" id="IPR029058">
    <property type="entry name" value="AB_hydrolase_fold"/>
</dbReference>
<keyword evidence="2" id="KW-0732">Signal</keyword>
<dbReference type="ESTHER" id="9acto-q67g34">
    <property type="family name" value="Tiancimycin-TnmK-Tripeptidase-HIP"/>
</dbReference>
<accession>Q67G34</accession>